<accession>A0A419DAU9</accession>
<keyword evidence="1" id="KW-0175">Coiled coil</keyword>
<dbReference type="Proteomes" id="UP000285655">
    <property type="component" value="Unassembled WGS sequence"/>
</dbReference>
<comment type="caution">
    <text evidence="2">The sequence shown here is derived from an EMBL/GenBank/DDBJ whole genome shotgun (WGS) entry which is preliminary data.</text>
</comment>
<gene>
    <name evidence="2" type="ORF">C4544_05830</name>
</gene>
<sequence length="139" mass="16558">MYRQKTMKIDPQICPVCKSDRVYPVERFQISGFEWKVLLLCPNCLYKREPTIDCETLRELLKTARINREELMKDLDRMQKKNMEDEVEKTISVLQKDGIQPIDFGSPTDEQILETIRGWKETIEVLKMRLDIEVYEATR</sequence>
<proteinExistence type="predicted"/>
<reference evidence="2 3" key="1">
    <citation type="journal article" date="2017" name="ISME J.">
        <title>Energy and carbon metabolisms in a deep terrestrial subsurface fluid microbial community.</title>
        <authorList>
            <person name="Momper L."/>
            <person name="Jungbluth S.P."/>
            <person name="Lee M.D."/>
            <person name="Amend J.P."/>
        </authorList>
    </citation>
    <scope>NUCLEOTIDE SEQUENCE [LARGE SCALE GENOMIC DNA]</scope>
    <source>
        <strain evidence="2">SURF_29</strain>
    </source>
</reference>
<dbReference type="EMBL" id="QZJW01000050">
    <property type="protein sequence ID" value="RJO60261.1"/>
    <property type="molecule type" value="Genomic_DNA"/>
</dbReference>
<evidence type="ECO:0000313" key="3">
    <source>
        <dbReference type="Proteomes" id="UP000285655"/>
    </source>
</evidence>
<name>A0A419DAU9_9BACT</name>
<organism evidence="2 3">
    <name type="scientific">candidate division WS5 bacterium</name>
    <dbReference type="NCBI Taxonomy" id="2093353"/>
    <lineage>
        <taxon>Bacteria</taxon>
        <taxon>candidate division WS5</taxon>
    </lineage>
</organism>
<evidence type="ECO:0000256" key="1">
    <source>
        <dbReference type="SAM" id="Coils"/>
    </source>
</evidence>
<dbReference type="AlphaFoldDB" id="A0A419DAU9"/>
<feature type="coiled-coil region" evidence="1">
    <location>
        <begin position="54"/>
        <end position="88"/>
    </location>
</feature>
<evidence type="ECO:0000313" key="2">
    <source>
        <dbReference type="EMBL" id="RJO60261.1"/>
    </source>
</evidence>
<protein>
    <submittedName>
        <fullName evidence="2">Uncharacterized protein</fullName>
    </submittedName>
</protein>